<evidence type="ECO:0000256" key="1">
    <source>
        <dbReference type="ARBA" id="ARBA00004229"/>
    </source>
</evidence>
<evidence type="ECO:0000259" key="11">
    <source>
        <dbReference type="PROSITE" id="PS51352"/>
    </source>
</evidence>
<keyword evidence="7" id="KW-0560">Oxidoreductase</keyword>
<dbReference type="Gene3D" id="3.40.30.10">
    <property type="entry name" value="Glutaredoxin"/>
    <property type="match status" value="1"/>
</dbReference>
<comment type="subcellular location">
    <subcellularLocation>
        <location evidence="1">Plastid</location>
        <location evidence="1">Chloroplast</location>
    </subcellularLocation>
</comment>
<keyword evidence="3" id="KW-0150">Chloroplast</keyword>
<sequence length="182" mass="20235">MAASISASIHVTPCLHAALFPSPLKPQIFCRTSCSFKGFSTRHFVPHKKQRHIQQQKFKLSAISASDNSESSNYLVKKVTGKELGKLLDSERTIPLVVDLYATWCGPCILLAQQLEMLAVEYGDSLQIIKIDTDEEYELANQLQIRGLPTILFISPDPTKPAIRAEGLLPNETLKTIIDTEL</sequence>
<evidence type="ECO:0000256" key="6">
    <source>
        <dbReference type="ARBA" id="ARBA00022982"/>
    </source>
</evidence>
<keyword evidence="5" id="KW-0809">Transit peptide</keyword>
<dbReference type="CDD" id="cd02947">
    <property type="entry name" value="TRX_family"/>
    <property type="match status" value="1"/>
</dbReference>
<dbReference type="InterPro" id="IPR036249">
    <property type="entry name" value="Thioredoxin-like_sf"/>
</dbReference>
<evidence type="ECO:0000256" key="9">
    <source>
        <dbReference type="ARBA" id="ARBA00023284"/>
    </source>
</evidence>
<dbReference type="SUPFAM" id="SSF52833">
    <property type="entry name" value="Thioredoxin-like"/>
    <property type="match status" value="1"/>
</dbReference>
<evidence type="ECO:0000256" key="4">
    <source>
        <dbReference type="ARBA" id="ARBA00022640"/>
    </source>
</evidence>
<comment type="similarity">
    <text evidence="10">Belongs to the thioredoxin family. Plant CITRX-type subfamily.</text>
</comment>
<protein>
    <submittedName>
        <fullName evidence="12">TSA: Wollemia nobilis Ref_Wollemi_Transcript_9687_836 transcribed RNA sequence</fullName>
    </submittedName>
</protein>
<feature type="domain" description="Thioredoxin" evidence="11">
    <location>
        <begin position="65"/>
        <end position="182"/>
    </location>
</feature>
<evidence type="ECO:0000256" key="8">
    <source>
        <dbReference type="ARBA" id="ARBA00023157"/>
    </source>
</evidence>
<dbReference type="InterPro" id="IPR044182">
    <property type="entry name" value="CITRX"/>
</dbReference>
<keyword evidence="4" id="KW-0934">Plastid</keyword>
<organism evidence="12">
    <name type="scientific">Wollemia nobilis</name>
    <dbReference type="NCBI Taxonomy" id="56998"/>
    <lineage>
        <taxon>Eukaryota</taxon>
        <taxon>Viridiplantae</taxon>
        <taxon>Streptophyta</taxon>
        <taxon>Embryophyta</taxon>
        <taxon>Tracheophyta</taxon>
        <taxon>Spermatophyta</taxon>
        <taxon>Pinopsida</taxon>
        <taxon>Pinidae</taxon>
        <taxon>Conifers II</taxon>
        <taxon>Araucariales</taxon>
        <taxon>Araucariaceae</taxon>
        <taxon>Wollemia</taxon>
    </lineage>
</organism>
<evidence type="ECO:0000256" key="2">
    <source>
        <dbReference type="ARBA" id="ARBA00022448"/>
    </source>
</evidence>
<keyword evidence="2" id="KW-0813">Transport</keyword>
<proteinExistence type="inferred from homology"/>
<name>A0A0C9S925_9CONI</name>
<evidence type="ECO:0000256" key="7">
    <source>
        <dbReference type="ARBA" id="ARBA00023002"/>
    </source>
</evidence>
<keyword evidence="9" id="KW-0676">Redox-active center</keyword>
<dbReference type="Pfam" id="PF00085">
    <property type="entry name" value="Thioredoxin"/>
    <property type="match status" value="1"/>
</dbReference>
<dbReference type="AlphaFoldDB" id="A0A0C9S925"/>
<evidence type="ECO:0000256" key="5">
    <source>
        <dbReference type="ARBA" id="ARBA00022946"/>
    </source>
</evidence>
<dbReference type="InterPro" id="IPR013766">
    <property type="entry name" value="Thioredoxin_domain"/>
</dbReference>
<dbReference type="PANTHER" id="PTHR47834">
    <property type="entry name" value="THIOREDOXIN-LIKE PROTEIN CITRX, CHLOROPLASTIC"/>
    <property type="match status" value="1"/>
</dbReference>
<dbReference type="FunFam" id="3.40.30.10:FF:000149">
    <property type="entry name" value="Thioredoxin-like protein CITRX, chloroplastic"/>
    <property type="match status" value="1"/>
</dbReference>
<dbReference type="GO" id="GO:0009507">
    <property type="term" value="C:chloroplast"/>
    <property type="evidence" value="ECO:0007669"/>
    <property type="project" value="UniProtKB-SubCell"/>
</dbReference>
<dbReference type="PROSITE" id="PS51352">
    <property type="entry name" value="THIOREDOXIN_2"/>
    <property type="match status" value="1"/>
</dbReference>
<accession>A0A0C9S925</accession>
<keyword evidence="8" id="KW-1015">Disulfide bond</keyword>
<evidence type="ECO:0000313" key="12">
    <source>
        <dbReference type="EMBL" id="JAG88168.1"/>
    </source>
</evidence>
<keyword evidence="6" id="KW-0249">Electron transport</keyword>
<dbReference type="PANTHER" id="PTHR47834:SF2">
    <property type="entry name" value="THIOREDOXIN-LIKE PROTEIN CITRX, CHLOROPLASTIC"/>
    <property type="match status" value="1"/>
</dbReference>
<dbReference type="GO" id="GO:0045454">
    <property type="term" value="P:cell redox homeostasis"/>
    <property type="evidence" value="ECO:0007669"/>
    <property type="project" value="InterPro"/>
</dbReference>
<dbReference type="EMBL" id="GCHU01009633">
    <property type="protein sequence ID" value="JAG88168.1"/>
    <property type="molecule type" value="Transcribed_RNA"/>
</dbReference>
<evidence type="ECO:0000256" key="10">
    <source>
        <dbReference type="ARBA" id="ARBA00024039"/>
    </source>
</evidence>
<evidence type="ECO:0000256" key="3">
    <source>
        <dbReference type="ARBA" id="ARBA00022528"/>
    </source>
</evidence>
<dbReference type="GO" id="GO:0015035">
    <property type="term" value="F:protein-disulfide reductase activity"/>
    <property type="evidence" value="ECO:0007669"/>
    <property type="project" value="InterPro"/>
</dbReference>
<reference evidence="12" key="1">
    <citation type="submission" date="2015-02" db="EMBL/GenBank/DDBJ databases">
        <title>A transcriptome of Wollemia nobilis - a relic of Gondwana.</title>
        <authorList>
            <person name="Chia J.Y."/>
            <person name="Leong Y.S."/>
            <person name="Abdul Karim S."/>
            <person name="Wan Azmi N."/>
            <person name="Hercus R."/>
            <person name="Croft L."/>
        </authorList>
    </citation>
    <scope>NUCLEOTIDE SEQUENCE</scope>
    <source>
        <strain evidence="12">MaeBrown</strain>
        <tissue evidence="12">Leaf</tissue>
    </source>
</reference>